<feature type="transmembrane region" description="Helical" evidence="17">
    <location>
        <begin position="240"/>
        <end position="264"/>
    </location>
</feature>
<dbReference type="Pfam" id="PF07714">
    <property type="entry name" value="PK_Tyr_Ser-Thr"/>
    <property type="match status" value="2"/>
</dbReference>
<dbReference type="Pfam" id="PF12819">
    <property type="entry name" value="Malectin_like"/>
    <property type="match status" value="2"/>
</dbReference>
<dbReference type="InterPro" id="IPR001245">
    <property type="entry name" value="Ser-Thr/Tyr_kinase_cat_dom"/>
</dbReference>
<keyword evidence="14" id="KW-0675">Receptor</keyword>
<sequence length="1353" mass="150128">MWYFDPTWKNISSLSTIKEDSNFAVPSPIMQTAIEAVDNNTILNITWVNKMPSGHNIKLLLHFADFQNSQLRQFNASLNNVQPYQYSPPYLTADALFTSGWSTASDGQYTIRLEPTSASKLPPMINALEIYSLISHNSPTTLQADFETIMAIKLEYGIKKNWMGDPCFPHYAIKFMHKPDAGPLEKSICRDLSNSNLSGAISNNFTMLTALQYFYDSDGNMCNKPIIVPSPSSVKQGNRAATLAISVVVPVTVIAVFLLAILFWRRQKRKSNFSEEDTPRDQAEVENIPERIKAHGDILQKVENRQFSFNELEKFTNRFERLIGQGGFGPVYFGRLEDNAEVAVKIRSESSSHGITEFFAEVQSLTKVHHRNLVSLVGYCCEKDHLALVYEYMARGSLGDHLRDNNGVSKTLNWRTRIQVVIEAAQGLDYLHKGCSLPIIHRDVKTGNILLGQNLQTKIADFGLSKTYLSETQSHISVTAAGTTGYIDPEYYHTGRLTESSDVYSFGIVLLEIATGESPILPGQGHIVQRVKRKIDAGDIRLVADPRLRGAYEVNSMWKVVDTALLCTADVGVQRPTMATVVVQLKESLAIAEAHDNIGLRGSIGTTSDTSISTSNKLLSSMALILVLFAAFVLSIVLHAAAQPADFLSIDCGLEANYSGYKDADTGIVYVSDEPYVDSGENHRVAADQESRWGDTNLRTLRSFPSGVRNCYALPTRAGTRYLVRLSFVHGNYDGSNADAGGGGGGGGGWSTLSFDLYLGVDRWATVDKDYAHEAVFVAWASWAPVCLVNTGSGTPFVSVVELRPLDDALYPSVMANQSMARYVRCSIGDNKEFITRYPGDQYDRFWWQLGYSSPTWKNLSTVSAITQDSIYTVPLTIIQTAVEAVGNNTMLNITWQDQTPRGRGLKFFMYFADFQNSQLRQFNVSFNDVEPYQYSPPYLTTGVLYNSGWSIATDGNYNISLVPTAASKLPPMINALEIYTLISHDSPMTFPVDFETIMAIKLEYGIKKNWMDSTEDPPRDQSELENALQTRQNHGDVLQIVENRQFTYSELEKVTNKFERHIGQGGFGPVYFGCLEDNTKVAVKMRSELSSHGLDEFFAEVQSLTKVHHRNLVSLIGYCWEKDHLALVYEYMDQGSICDRLRGNNGASETLNWRTRVRVMVEAAQGLDYLHKGCSLPIIHRDVKASNILLDFGLSKTYLSETQTHISVTPAGTAGYIDPEYYQTSRLTESSDVYSFGIVLLEIATGEPPIISGQGHIIQRVKNKIVAGNISLIADARLDGAYEVSSMWRVVDTALQCTVDVVAQRPSMATVVAQLKESLALEESREDSGFMGSTSTVSDNTFSTSGFGPSAR</sequence>
<feature type="domain" description="Protein kinase" evidence="18">
    <location>
        <begin position="317"/>
        <end position="598"/>
    </location>
</feature>
<evidence type="ECO:0000256" key="7">
    <source>
        <dbReference type="ARBA" id="ARBA00022692"/>
    </source>
</evidence>
<organism evidence="19 20">
    <name type="scientific">Oryza rufipogon</name>
    <name type="common">Brownbeard rice</name>
    <name type="synonym">Asian wild rice</name>
    <dbReference type="NCBI Taxonomy" id="4529"/>
    <lineage>
        <taxon>Eukaryota</taxon>
        <taxon>Viridiplantae</taxon>
        <taxon>Streptophyta</taxon>
        <taxon>Embryophyta</taxon>
        <taxon>Tracheophyta</taxon>
        <taxon>Spermatophyta</taxon>
        <taxon>Magnoliopsida</taxon>
        <taxon>Liliopsida</taxon>
        <taxon>Poales</taxon>
        <taxon>Poaceae</taxon>
        <taxon>BOP clade</taxon>
        <taxon>Oryzoideae</taxon>
        <taxon>Oryzeae</taxon>
        <taxon>Oryzinae</taxon>
        <taxon>Oryza</taxon>
    </lineage>
</organism>
<dbReference type="HOGENOM" id="CLU_257557_0_0_1"/>
<comment type="similarity">
    <text evidence="3">In the C-terminal section; belongs to the protein kinase superfamily. Ser/Thr protein kinase family.</text>
</comment>
<dbReference type="eggNOG" id="KOG1187">
    <property type="taxonomic scope" value="Eukaryota"/>
</dbReference>
<dbReference type="GO" id="GO:0005886">
    <property type="term" value="C:plasma membrane"/>
    <property type="evidence" value="ECO:0007669"/>
    <property type="project" value="UniProtKB-SubCell"/>
</dbReference>
<keyword evidence="13 17" id="KW-0472">Membrane</keyword>
<evidence type="ECO:0000256" key="11">
    <source>
        <dbReference type="ARBA" id="ARBA00022840"/>
    </source>
</evidence>
<evidence type="ECO:0000313" key="19">
    <source>
        <dbReference type="EnsemblPlants" id="ORUFI09G07430.1"/>
    </source>
</evidence>
<dbReference type="Gramene" id="ORUFI09G07430.1">
    <property type="protein sequence ID" value="ORUFI09G07430.1"/>
    <property type="gene ID" value="ORUFI09G07430"/>
</dbReference>
<feature type="compositionally biased region" description="Polar residues" evidence="16">
    <location>
        <begin position="1332"/>
        <end position="1353"/>
    </location>
</feature>
<dbReference type="GO" id="GO:0004674">
    <property type="term" value="F:protein serine/threonine kinase activity"/>
    <property type="evidence" value="ECO:0007669"/>
    <property type="project" value="UniProtKB-KW"/>
</dbReference>
<dbReference type="InterPro" id="IPR008271">
    <property type="entry name" value="Ser/Thr_kinase_AS"/>
</dbReference>
<evidence type="ECO:0000256" key="6">
    <source>
        <dbReference type="ARBA" id="ARBA00022679"/>
    </source>
</evidence>
<keyword evidence="4" id="KW-1003">Cell membrane</keyword>
<keyword evidence="5" id="KW-0723">Serine/threonine-protein kinase</keyword>
<reference evidence="19" key="2">
    <citation type="submission" date="2015-06" db="UniProtKB">
        <authorList>
            <consortium name="EnsemblPlants"/>
        </authorList>
    </citation>
    <scope>IDENTIFICATION</scope>
</reference>
<keyword evidence="10" id="KW-0418">Kinase</keyword>
<keyword evidence="15" id="KW-0325">Glycoprotein</keyword>
<dbReference type="InterPro" id="IPR011009">
    <property type="entry name" value="Kinase-like_dom_sf"/>
</dbReference>
<dbReference type="Proteomes" id="UP000008022">
    <property type="component" value="Unassembled WGS sequence"/>
</dbReference>
<evidence type="ECO:0000256" key="13">
    <source>
        <dbReference type="ARBA" id="ARBA00023136"/>
    </source>
</evidence>
<evidence type="ECO:0000256" key="14">
    <source>
        <dbReference type="ARBA" id="ARBA00023170"/>
    </source>
</evidence>
<evidence type="ECO:0000313" key="20">
    <source>
        <dbReference type="Proteomes" id="UP000008022"/>
    </source>
</evidence>
<feature type="domain" description="Protein kinase" evidence="18">
    <location>
        <begin position="1057"/>
        <end position="1320"/>
    </location>
</feature>
<evidence type="ECO:0000256" key="2">
    <source>
        <dbReference type="ARBA" id="ARBA00008536"/>
    </source>
</evidence>
<evidence type="ECO:0000256" key="3">
    <source>
        <dbReference type="ARBA" id="ARBA00010217"/>
    </source>
</evidence>
<keyword evidence="6" id="KW-0808">Transferase</keyword>
<dbReference type="PROSITE" id="PS50011">
    <property type="entry name" value="PROTEIN_KINASE_DOM"/>
    <property type="match status" value="2"/>
</dbReference>
<evidence type="ECO:0000256" key="17">
    <source>
        <dbReference type="SAM" id="Phobius"/>
    </source>
</evidence>
<feature type="region of interest" description="Disordered" evidence="16">
    <location>
        <begin position="1327"/>
        <end position="1353"/>
    </location>
</feature>
<dbReference type="FunFam" id="3.30.200.20:FF:000394">
    <property type="entry name" value="Leucine-rich repeat receptor-like protein kinase"/>
    <property type="match status" value="1"/>
</dbReference>
<feature type="transmembrane region" description="Helical" evidence="17">
    <location>
        <begin position="618"/>
        <end position="642"/>
    </location>
</feature>
<dbReference type="GO" id="GO:0005524">
    <property type="term" value="F:ATP binding"/>
    <property type="evidence" value="ECO:0007669"/>
    <property type="project" value="UniProtKB-KW"/>
</dbReference>
<dbReference type="FunFam" id="1.10.510.10:FF:000240">
    <property type="entry name" value="Lectin-domain containing receptor kinase A4.3"/>
    <property type="match status" value="2"/>
</dbReference>
<evidence type="ECO:0000256" key="16">
    <source>
        <dbReference type="SAM" id="MobiDB-lite"/>
    </source>
</evidence>
<dbReference type="OMA" id="AYDREWV"/>
<dbReference type="SMART" id="SM00220">
    <property type="entry name" value="S_TKc"/>
    <property type="match status" value="2"/>
</dbReference>
<dbReference type="EnsemblPlants" id="ORUFI09G07430.1">
    <property type="protein sequence ID" value="ORUFI09G07430.1"/>
    <property type="gene ID" value="ORUFI09G07430"/>
</dbReference>
<dbReference type="Gene3D" id="1.10.510.10">
    <property type="entry name" value="Transferase(Phosphotransferase) domain 1"/>
    <property type="match status" value="2"/>
</dbReference>
<protein>
    <recommendedName>
        <fullName evidence="18">Protein kinase domain-containing protein</fullName>
    </recommendedName>
</protein>
<comment type="similarity">
    <text evidence="2">In the N-terminal section; belongs to the leguminous lectin family.</text>
</comment>
<name>A0A0E0QQ69_ORYRU</name>
<dbReference type="FunFam" id="3.30.200.20:FF:000039">
    <property type="entry name" value="receptor-like protein kinase FERONIA"/>
    <property type="match status" value="1"/>
</dbReference>
<dbReference type="Gene3D" id="3.30.200.20">
    <property type="entry name" value="Phosphorylase Kinase, domain 1"/>
    <property type="match status" value="2"/>
</dbReference>
<evidence type="ECO:0000256" key="10">
    <source>
        <dbReference type="ARBA" id="ARBA00022777"/>
    </source>
</evidence>
<keyword evidence="12 17" id="KW-1133">Transmembrane helix</keyword>
<evidence type="ECO:0000256" key="5">
    <source>
        <dbReference type="ARBA" id="ARBA00022527"/>
    </source>
</evidence>
<dbReference type="InterPro" id="IPR000719">
    <property type="entry name" value="Prot_kinase_dom"/>
</dbReference>
<dbReference type="STRING" id="4529.A0A0E0QQ69"/>
<reference evidence="20" key="1">
    <citation type="submission" date="2013-06" db="EMBL/GenBank/DDBJ databases">
        <authorList>
            <person name="Zhao Q."/>
        </authorList>
    </citation>
    <scope>NUCLEOTIDE SEQUENCE</scope>
    <source>
        <strain evidence="20">cv. W1943</strain>
    </source>
</reference>
<accession>A0A0E0QQ69</accession>
<evidence type="ECO:0000256" key="1">
    <source>
        <dbReference type="ARBA" id="ARBA00004251"/>
    </source>
</evidence>
<keyword evidence="7 17" id="KW-0812">Transmembrane</keyword>
<keyword evidence="11" id="KW-0067">ATP-binding</keyword>
<keyword evidence="20" id="KW-1185">Reference proteome</keyword>
<dbReference type="InterPro" id="IPR024788">
    <property type="entry name" value="Malectin-like_Carb-bd_dom"/>
</dbReference>
<dbReference type="PANTHER" id="PTHR45631:SF6">
    <property type="entry name" value="OS09G0352000 PROTEIN"/>
    <property type="match status" value="1"/>
</dbReference>
<dbReference type="GO" id="GO:0002229">
    <property type="term" value="P:defense response to oomycetes"/>
    <property type="evidence" value="ECO:0007669"/>
    <property type="project" value="UniProtKB-ARBA"/>
</dbReference>
<evidence type="ECO:0000256" key="4">
    <source>
        <dbReference type="ARBA" id="ARBA00022475"/>
    </source>
</evidence>
<comment type="subcellular location">
    <subcellularLocation>
        <location evidence="1">Cell membrane</location>
        <topology evidence="1">Single-pass type I membrane protein</topology>
    </subcellularLocation>
</comment>
<evidence type="ECO:0000256" key="9">
    <source>
        <dbReference type="ARBA" id="ARBA00022741"/>
    </source>
</evidence>
<evidence type="ECO:0000256" key="8">
    <source>
        <dbReference type="ARBA" id="ARBA00022729"/>
    </source>
</evidence>
<proteinExistence type="inferred from homology"/>
<evidence type="ECO:0000256" key="15">
    <source>
        <dbReference type="ARBA" id="ARBA00023180"/>
    </source>
</evidence>
<dbReference type="PROSITE" id="PS00108">
    <property type="entry name" value="PROTEIN_KINASE_ST"/>
    <property type="match status" value="2"/>
</dbReference>
<keyword evidence="8" id="KW-0732">Signal</keyword>
<evidence type="ECO:0000256" key="12">
    <source>
        <dbReference type="ARBA" id="ARBA00022989"/>
    </source>
</evidence>
<dbReference type="SUPFAM" id="SSF56112">
    <property type="entry name" value="Protein kinase-like (PK-like)"/>
    <property type="match status" value="2"/>
</dbReference>
<evidence type="ECO:0000259" key="18">
    <source>
        <dbReference type="PROSITE" id="PS50011"/>
    </source>
</evidence>
<keyword evidence="9" id="KW-0547">Nucleotide-binding</keyword>
<dbReference type="PANTHER" id="PTHR45631">
    <property type="entry name" value="OS07G0107800 PROTEIN-RELATED"/>
    <property type="match status" value="1"/>
</dbReference>